<keyword evidence="5" id="KW-1015">Disulfide bond</keyword>
<feature type="transmembrane region" description="Helical" evidence="7">
    <location>
        <begin position="213"/>
        <end position="230"/>
    </location>
</feature>
<feature type="domain" description="HTTM-like" evidence="8">
    <location>
        <begin position="16"/>
        <end position="274"/>
    </location>
</feature>
<name>A0A7W8ZQ75_9SPHI</name>
<evidence type="ECO:0000256" key="1">
    <source>
        <dbReference type="ARBA" id="ARBA00004127"/>
    </source>
</evidence>
<dbReference type="InterPro" id="IPR007782">
    <property type="entry name" value="VKG_COase"/>
</dbReference>
<evidence type="ECO:0000256" key="7">
    <source>
        <dbReference type="SAM" id="Phobius"/>
    </source>
</evidence>
<sequence>MYRQRFSSFQLNRKLNEPVDAASLAFFRIVFGCIMLFSQLRFLSKGWVYLLYIKPKFFFKYYGFHWVPVLSGNWMYVPWIVMIFCLVLIIIGKYYRVAITLFFLLFSYTELLDITNYLNHYYLITVLSFLMIFLPMNAAFSLDSRNWKQPAMVPRWTLTVLRLQVGLVYFFAGLSKIKYDWLMSAEPMKTWLAACWNIPVIGTWLAMPVTAYIFSWVGMLFDLTAVFLLLNKKTRPYEYIVIVIFHLMTFWLFYIGIFPLVMMGIALVFFSPAFHRRILNKCLYWMNKKTGENYADIPLSFSFTVNQSAYAFFFGLYLLIQLILPLRYLFYKGNVLWTEQGYRYAWNVMLIEKDGYVEFYVQDKATGERFIEYPKKYLTPLQEKMMSTQPDMILQYAAFLAGKYQIKLKHEVAVYADTYVSLNKRPGQLYIDPKVDLSKEQDSFAQKKWILSEKKL</sequence>
<evidence type="ECO:0000256" key="5">
    <source>
        <dbReference type="ARBA" id="ARBA00023157"/>
    </source>
</evidence>
<evidence type="ECO:0000259" key="8">
    <source>
        <dbReference type="SMART" id="SM00752"/>
    </source>
</evidence>
<feature type="transmembrane region" description="Helical" evidence="7">
    <location>
        <begin position="76"/>
        <end position="109"/>
    </location>
</feature>
<dbReference type="InterPro" id="IPR053935">
    <property type="entry name" value="VKGC_lumenal_dom"/>
</dbReference>
<dbReference type="InterPro" id="IPR053934">
    <property type="entry name" value="HTTM_dom"/>
</dbReference>
<dbReference type="AlphaFoldDB" id="A0A7W8ZQ75"/>
<evidence type="ECO:0000256" key="3">
    <source>
        <dbReference type="ARBA" id="ARBA00022989"/>
    </source>
</evidence>
<dbReference type="EMBL" id="JACHCE010000007">
    <property type="protein sequence ID" value="MBB5637970.1"/>
    <property type="molecule type" value="Genomic_DNA"/>
</dbReference>
<organism evidence="9 10">
    <name type="scientific">Pedobacter cryoconitis</name>
    <dbReference type="NCBI Taxonomy" id="188932"/>
    <lineage>
        <taxon>Bacteria</taxon>
        <taxon>Pseudomonadati</taxon>
        <taxon>Bacteroidota</taxon>
        <taxon>Sphingobacteriia</taxon>
        <taxon>Sphingobacteriales</taxon>
        <taxon>Sphingobacteriaceae</taxon>
        <taxon>Pedobacter</taxon>
    </lineage>
</organism>
<dbReference type="Pfam" id="PF22777">
    <property type="entry name" value="VKGC_lumenal_dom"/>
    <property type="match status" value="1"/>
</dbReference>
<feature type="transmembrane region" description="Helical" evidence="7">
    <location>
        <begin position="237"/>
        <end position="270"/>
    </location>
</feature>
<proteinExistence type="predicted"/>
<evidence type="ECO:0000256" key="4">
    <source>
        <dbReference type="ARBA" id="ARBA00023136"/>
    </source>
</evidence>
<protein>
    <recommendedName>
        <fullName evidence="8">HTTM-like domain-containing protein</fullName>
    </recommendedName>
</protein>
<evidence type="ECO:0000313" key="10">
    <source>
        <dbReference type="Proteomes" id="UP000537204"/>
    </source>
</evidence>
<gene>
    <name evidence="9" type="ORF">HDE68_003896</name>
</gene>
<dbReference type="PANTHER" id="PTHR12639:SF7">
    <property type="entry name" value="HTTM DOMAIN-CONTAINING PROTEIN"/>
    <property type="match status" value="1"/>
</dbReference>
<dbReference type="Pfam" id="PF05090">
    <property type="entry name" value="HTTM"/>
    <property type="match status" value="1"/>
</dbReference>
<dbReference type="Proteomes" id="UP000537204">
    <property type="component" value="Unassembled WGS sequence"/>
</dbReference>
<dbReference type="GO" id="GO:0008488">
    <property type="term" value="F:gamma-glutamyl carboxylase activity"/>
    <property type="evidence" value="ECO:0007669"/>
    <property type="project" value="InterPro"/>
</dbReference>
<evidence type="ECO:0000256" key="2">
    <source>
        <dbReference type="ARBA" id="ARBA00022692"/>
    </source>
</evidence>
<feature type="transmembrane region" description="Helical" evidence="7">
    <location>
        <begin position="160"/>
        <end position="179"/>
    </location>
</feature>
<reference evidence="9 10" key="1">
    <citation type="submission" date="2020-08" db="EMBL/GenBank/DDBJ databases">
        <title>Genomic Encyclopedia of Type Strains, Phase IV (KMG-V): Genome sequencing to study the core and pangenomes of soil and plant-associated prokaryotes.</title>
        <authorList>
            <person name="Whitman W."/>
        </authorList>
    </citation>
    <scope>NUCLEOTIDE SEQUENCE [LARGE SCALE GENOMIC DNA]</scope>
    <source>
        <strain evidence="9 10">S3M1</strain>
    </source>
</reference>
<keyword evidence="4 7" id="KW-0472">Membrane</keyword>
<evidence type="ECO:0000256" key="6">
    <source>
        <dbReference type="ARBA" id="ARBA00023239"/>
    </source>
</evidence>
<feature type="transmembrane region" description="Helical" evidence="7">
    <location>
        <begin position="191"/>
        <end position="207"/>
    </location>
</feature>
<dbReference type="GO" id="GO:0019842">
    <property type="term" value="F:vitamin binding"/>
    <property type="evidence" value="ECO:0007669"/>
    <property type="project" value="TreeGrafter"/>
</dbReference>
<feature type="transmembrane region" description="Helical" evidence="7">
    <location>
        <begin position="121"/>
        <end position="140"/>
    </location>
</feature>
<accession>A0A7W8ZQ75</accession>
<comment type="subcellular location">
    <subcellularLocation>
        <location evidence="1">Endomembrane system</location>
        <topology evidence="1">Multi-pass membrane protein</topology>
    </subcellularLocation>
</comment>
<dbReference type="GO" id="GO:0012505">
    <property type="term" value="C:endomembrane system"/>
    <property type="evidence" value="ECO:0007669"/>
    <property type="project" value="UniProtKB-SubCell"/>
</dbReference>
<dbReference type="PANTHER" id="PTHR12639">
    <property type="entry name" value="VITAMIN K-DEPENDENT GAMMA-CARBOXYLASE"/>
    <property type="match status" value="1"/>
</dbReference>
<keyword evidence="2 7" id="KW-0812">Transmembrane</keyword>
<dbReference type="InterPro" id="IPR011020">
    <property type="entry name" value="HTTM-like"/>
</dbReference>
<feature type="transmembrane region" description="Helical" evidence="7">
    <location>
        <begin position="21"/>
        <end position="42"/>
    </location>
</feature>
<comment type="caution">
    <text evidence="9">The sequence shown here is derived from an EMBL/GenBank/DDBJ whole genome shotgun (WGS) entry which is preliminary data.</text>
</comment>
<evidence type="ECO:0000313" key="9">
    <source>
        <dbReference type="EMBL" id="MBB5637970.1"/>
    </source>
</evidence>
<dbReference type="SMART" id="SM00752">
    <property type="entry name" value="HTTM"/>
    <property type="match status" value="1"/>
</dbReference>
<keyword evidence="3 7" id="KW-1133">Transmembrane helix</keyword>
<keyword evidence="6" id="KW-0456">Lyase</keyword>
<dbReference type="RefSeq" id="WP_183883827.1">
    <property type="nucleotide sequence ID" value="NZ_JACHCE010000007.1"/>
</dbReference>
<feature type="transmembrane region" description="Helical" evidence="7">
    <location>
        <begin position="309"/>
        <end position="330"/>
    </location>
</feature>